<keyword evidence="1" id="KW-0812">Transmembrane</keyword>
<dbReference type="Proteomes" id="UP000039324">
    <property type="component" value="Unassembled WGS sequence"/>
</dbReference>
<dbReference type="SMART" id="SM00220">
    <property type="entry name" value="S_TKc"/>
    <property type="match status" value="1"/>
</dbReference>
<dbReference type="GO" id="GO:0005524">
    <property type="term" value="F:ATP binding"/>
    <property type="evidence" value="ECO:0007669"/>
    <property type="project" value="InterPro"/>
</dbReference>
<keyword evidence="1" id="KW-0472">Membrane</keyword>
<dbReference type="AlphaFoldDB" id="A0A0G4J0N4"/>
<feature type="domain" description="Protein kinase" evidence="3">
    <location>
        <begin position="61"/>
        <end position="368"/>
    </location>
</feature>
<keyword evidence="6" id="KW-1185">Reference proteome</keyword>
<gene>
    <name evidence="4" type="ORF">PBRA_008178</name>
    <name evidence="5" type="ORF">PLBR_LOCUS8388</name>
</gene>
<geneLocation type="mitochondrion" evidence="5"/>
<evidence type="ECO:0000259" key="3">
    <source>
        <dbReference type="PROSITE" id="PS50011"/>
    </source>
</evidence>
<evidence type="ECO:0000256" key="1">
    <source>
        <dbReference type="SAM" id="Phobius"/>
    </source>
</evidence>
<feature type="signal peptide" evidence="2">
    <location>
        <begin position="1"/>
        <end position="19"/>
    </location>
</feature>
<dbReference type="OrthoDB" id="4062651at2759"/>
<dbReference type="Gene3D" id="1.10.510.10">
    <property type="entry name" value="Transferase(Phosphotransferase) domain 1"/>
    <property type="match status" value="1"/>
</dbReference>
<dbReference type="GO" id="GO:0004674">
    <property type="term" value="F:protein serine/threonine kinase activity"/>
    <property type="evidence" value="ECO:0007669"/>
    <property type="project" value="TreeGrafter"/>
</dbReference>
<dbReference type="PROSITE" id="PS50011">
    <property type="entry name" value="PROTEIN_KINASE_DOM"/>
    <property type="match status" value="1"/>
</dbReference>
<reference evidence="4 6" key="1">
    <citation type="submission" date="2015-02" db="EMBL/GenBank/DDBJ databases">
        <authorList>
            <person name="Chooi Y.-H."/>
        </authorList>
    </citation>
    <scope>NUCLEOTIDE SEQUENCE [LARGE SCALE GENOMIC DNA]</scope>
    <source>
        <strain evidence="4">E3</strain>
    </source>
</reference>
<organism evidence="4 6">
    <name type="scientific">Plasmodiophora brassicae</name>
    <name type="common">Clubroot disease agent</name>
    <dbReference type="NCBI Taxonomy" id="37360"/>
    <lineage>
        <taxon>Eukaryota</taxon>
        <taxon>Sar</taxon>
        <taxon>Rhizaria</taxon>
        <taxon>Endomyxa</taxon>
        <taxon>Phytomyxea</taxon>
        <taxon>Plasmodiophorida</taxon>
        <taxon>Plasmodiophoridae</taxon>
        <taxon>Plasmodiophora</taxon>
    </lineage>
</organism>
<dbReference type="SUPFAM" id="SSF56112">
    <property type="entry name" value="Protein kinase-like (PK-like)"/>
    <property type="match status" value="1"/>
</dbReference>
<keyword evidence="2" id="KW-0732">Signal</keyword>
<dbReference type="CDD" id="cd00180">
    <property type="entry name" value="PKc"/>
    <property type="match status" value="1"/>
</dbReference>
<dbReference type="Proteomes" id="UP000290189">
    <property type="component" value="Unassembled WGS sequence"/>
</dbReference>
<keyword evidence="5" id="KW-0496">Mitochondrion</keyword>
<evidence type="ECO:0000313" key="6">
    <source>
        <dbReference type="Proteomes" id="UP000039324"/>
    </source>
</evidence>
<name>A0A0G4J0N4_PLABS</name>
<dbReference type="InterPro" id="IPR011009">
    <property type="entry name" value="Kinase-like_dom_sf"/>
</dbReference>
<proteinExistence type="predicted"/>
<protein>
    <recommendedName>
        <fullName evidence="3">Protein kinase domain-containing protein</fullName>
    </recommendedName>
</protein>
<evidence type="ECO:0000313" key="5">
    <source>
        <dbReference type="EMBL" id="SPR01173.1"/>
    </source>
</evidence>
<dbReference type="Pfam" id="PF00069">
    <property type="entry name" value="Pkinase"/>
    <property type="match status" value="1"/>
</dbReference>
<feature type="chain" id="PRO_5033225445" description="Protein kinase domain-containing protein" evidence="2">
    <location>
        <begin position="20"/>
        <end position="368"/>
    </location>
</feature>
<dbReference type="PANTHER" id="PTHR44329">
    <property type="entry name" value="SERINE/THREONINE-PROTEIN KINASE TNNI3K-RELATED"/>
    <property type="match status" value="1"/>
</dbReference>
<evidence type="ECO:0000313" key="7">
    <source>
        <dbReference type="Proteomes" id="UP000290189"/>
    </source>
</evidence>
<dbReference type="EMBL" id="OVEO01000016">
    <property type="protein sequence ID" value="SPR01173.1"/>
    <property type="molecule type" value="Genomic_DNA"/>
</dbReference>
<dbReference type="STRING" id="37360.A0A0G4J0N4"/>
<sequence>MHVTTIVVLVAWWAMSMSATVVLGGARTRNIVQRDRMQRFHKALLDSAELRQCLGAHAGVDVVGDPLAKGGFGVVVKAHREGTPIALKIMPLPSWFFFGTDTAMFNTEVRVLNEMASDPYSVHLSSPHHLIGPRTCKGTPFTVGVMPLEFAPGGNLGAWLDSSPVIRGSDKMLWISANMARAVQRLHRHGWFHNDVKPTNFLVDSADHMTRIMLSDYGTASEGEPVHNWAGHDLFCIAKWFHVLMWDGTNTHEVERVVGAETFDLLMSCYEGTSFDRRRCPWAQFYYRDCRECHEESAGMVKRIFRLARARKVDINAPLRDVARTRTILLVMAIVLIVGVLLVAPLVSAMIKRYRRNRDVVGAGDPIT</sequence>
<evidence type="ECO:0000313" key="4">
    <source>
        <dbReference type="EMBL" id="CEP00866.1"/>
    </source>
</evidence>
<keyword evidence="1" id="KW-1133">Transmembrane helix</keyword>
<dbReference type="InterPro" id="IPR051681">
    <property type="entry name" value="Ser/Thr_Kinases-Pseudokinases"/>
</dbReference>
<evidence type="ECO:0000256" key="2">
    <source>
        <dbReference type="SAM" id="SignalP"/>
    </source>
</evidence>
<dbReference type="EMBL" id="CDSF01000104">
    <property type="protein sequence ID" value="CEP00866.1"/>
    <property type="molecule type" value="Genomic_DNA"/>
</dbReference>
<feature type="transmembrane region" description="Helical" evidence="1">
    <location>
        <begin position="328"/>
        <end position="351"/>
    </location>
</feature>
<dbReference type="InterPro" id="IPR000719">
    <property type="entry name" value="Prot_kinase_dom"/>
</dbReference>
<reference evidence="5 7" key="2">
    <citation type="submission" date="2018-03" db="EMBL/GenBank/DDBJ databases">
        <authorList>
            <person name="Fogelqvist J."/>
        </authorList>
    </citation>
    <scope>NUCLEOTIDE SEQUENCE [LARGE SCALE GENOMIC DNA]</scope>
</reference>
<accession>A0A0G4J0N4</accession>